<evidence type="ECO:0000256" key="1">
    <source>
        <dbReference type="SAM" id="MobiDB-lite"/>
    </source>
</evidence>
<name>A0ABT2CF13_9ACTN</name>
<dbReference type="RefSeq" id="WP_258786930.1">
    <property type="nucleotide sequence ID" value="NZ_JANUGQ010000006.1"/>
</dbReference>
<proteinExistence type="predicted"/>
<accession>A0ABT2CF13</accession>
<reference evidence="2" key="1">
    <citation type="submission" date="2022-08" db="EMBL/GenBank/DDBJ databases">
        <authorList>
            <person name="Somphong A."/>
            <person name="Phongsopitanun W."/>
        </authorList>
    </citation>
    <scope>NUCLEOTIDE SEQUENCE</scope>
    <source>
        <strain evidence="2">LP05-1</strain>
    </source>
</reference>
<comment type="caution">
    <text evidence="2">The sequence shown here is derived from an EMBL/GenBank/DDBJ whole genome shotgun (WGS) entry which is preliminary data.</text>
</comment>
<protein>
    <submittedName>
        <fullName evidence="2">Transposase</fullName>
    </submittedName>
</protein>
<evidence type="ECO:0000313" key="2">
    <source>
        <dbReference type="EMBL" id="MCS0635978.1"/>
    </source>
</evidence>
<feature type="region of interest" description="Disordered" evidence="1">
    <location>
        <begin position="1"/>
        <end position="38"/>
    </location>
</feature>
<organism evidence="2 3">
    <name type="scientific">Streptomyces pyxinae</name>
    <dbReference type="NCBI Taxonomy" id="2970734"/>
    <lineage>
        <taxon>Bacteria</taxon>
        <taxon>Bacillati</taxon>
        <taxon>Actinomycetota</taxon>
        <taxon>Actinomycetes</taxon>
        <taxon>Kitasatosporales</taxon>
        <taxon>Streptomycetaceae</taxon>
        <taxon>Streptomyces</taxon>
    </lineage>
</organism>
<evidence type="ECO:0000313" key="3">
    <source>
        <dbReference type="Proteomes" id="UP001431313"/>
    </source>
</evidence>
<dbReference type="EMBL" id="JANUGQ010000006">
    <property type="protein sequence ID" value="MCS0635978.1"/>
    <property type="molecule type" value="Genomic_DNA"/>
</dbReference>
<keyword evidence="3" id="KW-1185">Reference proteome</keyword>
<sequence length="70" mass="7725">MSDGFRPTTGEENRDETGFVDLPAQYGSVPRAPRQPPLMGCRRCGSPVEGLPEGRLVRWHCGHCGYVIHS</sequence>
<dbReference type="Proteomes" id="UP001431313">
    <property type="component" value="Unassembled WGS sequence"/>
</dbReference>
<gene>
    <name evidence="2" type="ORF">NX801_09935</name>
</gene>